<feature type="compositionally biased region" description="Polar residues" evidence="2">
    <location>
        <begin position="1115"/>
        <end position="1125"/>
    </location>
</feature>
<feature type="region of interest" description="Disordered" evidence="2">
    <location>
        <begin position="1"/>
        <end position="20"/>
    </location>
</feature>
<feature type="region of interest" description="Disordered" evidence="2">
    <location>
        <begin position="363"/>
        <end position="593"/>
    </location>
</feature>
<dbReference type="GO" id="GO:0003723">
    <property type="term" value="F:RNA binding"/>
    <property type="evidence" value="ECO:0007669"/>
    <property type="project" value="InterPro"/>
</dbReference>
<feature type="compositionally biased region" description="Basic and acidic residues" evidence="2">
    <location>
        <begin position="1130"/>
        <end position="1141"/>
    </location>
</feature>
<dbReference type="PANTHER" id="PTHR14435">
    <property type="entry name" value="ZINC FINGER PROTEIN 106"/>
    <property type="match status" value="1"/>
</dbReference>
<dbReference type="PROSITE" id="PS00028">
    <property type="entry name" value="ZINC_FINGER_C2H2_1"/>
    <property type="match status" value="1"/>
</dbReference>
<feature type="compositionally biased region" description="Basic and acidic residues" evidence="2">
    <location>
        <begin position="1584"/>
        <end position="1598"/>
    </location>
</feature>
<feature type="compositionally biased region" description="Basic and acidic residues" evidence="2">
    <location>
        <begin position="428"/>
        <end position="531"/>
    </location>
</feature>
<feature type="compositionally biased region" description="Low complexity" evidence="2">
    <location>
        <begin position="1628"/>
        <end position="1637"/>
    </location>
</feature>
<feature type="compositionally biased region" description="Polar residues" evidence="2">
    <location>
        <begin position="284"/>
        <end position="295"/>
    </location>
</feature>
<dbReference type="KEGG" id="cvn:111129842"/>
<keyword evidence="4" id="KW-1185">Reference proteome</keyword>
<feature type="region of interest" description="Disordered" evidence="2">
    <location>
        <begin position="640"/>
        <end position="783"/>
    </location>
</feature>
<feature type="region of interest" description="Disordered" evidence="2">
    <location>
        <begin position="1459"/>
        <end position="1490"/>
    </location>
</feature>
<feature type="region of interest" description="Disordered" evidence="2">
    <location>
        <begin position="1583"/>
        <end position="1637"/>
    </location>
</feature>
<feature type="compositionally biased region" description="Polar residues" evidence="2">
    <location>
        <begin position="1257"/>
        <end position="1270"/>
    </location>
</feature>
<evidence type="ECO:0000256" key="1">
    <source>
        <dbReference type="SAM" id="Coils"/>
    </source>
</evidence>
<feature type="compositionally biased region" description="Basic and acidic residues" evidence="2">
    <location>
        <begin position="1611"/>
        <end position="1625"/>
    </location>
</feature>
<evidence type="ECO:0000313" key="5">
    <source>
        <dbReference type="RefSeq" id="XP_022332034.1"/>
    </source>
</evidence>
<evidence type="ECO:0000313" key="4">
    <source>
        <dbReference type="Proteomes" id="UP000694844"/>
    </source>
</evidence>
<feature type="region of interest" description="Disordered" evidence="2">
    <location>
        <begin position="116"/>
        <end position="208"/>
    </location>
</feature>
<dbReference type="InterPro" id="IPR013087">
    <property type="entry name" value="Znf_C2H2_type"/>
</dbReference>
<feature type="compositionally biased region" description="Basic and acidic residues" evidence="2">
    <location>
        <begin position="890"/>
        <end position="923"/>
    </location>
</feature>
<dbReference type="InterPro" id="IPR011047">
    <property type="entry name" value="Quinoprotein_ADH-like_sf"/>
</dbReference>
<feature type="region of interest" description="Disordered" evidence="2">
    <location>
        <begin position="1379"/>
        <end position="1405"/>
    </location>
</feature>
<dbReference type="OrthoDB" id="10002522at2759"/>
<dbReference type="SMART" id="SM00320">
    <property type="entry name" value="WD40"/>
    <property type="match status" value="4"/>
</dbReference>
<feature type="compositionally biased region" description="Basic and acidic residues" evidence="2">
    <location>
        <begin position="1385"/>
        <end position="1405"/>
    </location>
</feature>
<protein>
    <submittedName>
        <fullName evidence="5">LOW QUALITY PROTEIN: zinc finger protein 106-like</fullName>
    </submittedName>
</protein>
<feature type="compositionally biased region" description="Basic and acidic residues" evidence="2">
    <location>
        <begin position="1271"/>
        <end position="1282"/>
    </location>
</feature>
<dbReference type="Gene3D" id="2.130.10.10">
    <property type="entry name" value="YVTN repeat-like/Quinoprotein amine dehydrogenase"/>
    <property type="match status" value="1"/>
</dbReference>
<feature type="coiled-coil region" evidence="1">
    <location>
        <begin position="1077"/>
        <end position="1104"/>
    </location>
</feature>
<dbReference type="GO" id="GO:0005829">
    <property type="term" value="C:cytosol"/>
    <property type="evidence" value="ECO:0007669"/>
    <property type="project" value="TreeGrafter"/>
</dbReference>
<feature type="compositionally biased region" description="Basic and acidic residues" evidence="2">
    <location>
        <begin position="385"/>
        <end position="401"/>
    </location>
</feature>
<dbReference type="InterPro" id="IPR042622">
    <property type="entry name" value="Znf106"/>
</dbReference>
<evidence type="ECO:0000259" key="3">
    <source>
        <dbReference type="PROSITE" id="PS00028"/>
    </source>
</evidence>
<evidence type="ECO:0000256" key="2">
    <source>
        <dbReference type="SAM" id="MobiDB-lite"/>
    </source>
</evidence>
<dbReference type="GeneID" id="111129842"/>
<feature type="region of interest" description="Disordered" evidence="2">
    <location>
        <begin position="277"/>
        <end position="307"/>
    </location>
</feature>
<dbReference type="Proteomes" id="UP000694844">
    <property type="component" value="Chromosome 4"/>
</dbReference>
<accession>A0A8B8DWZ9</accession>
<feature type="compositionally biased region" description="Low complexity" evidence="2">
    <location>
        <begin position="712"/>
        <end position="724"/>
    </location>
</feature>
<proteinExistence type="predicted"/>
<keyword evidence="1" id="KW-0175">Coiled coil</keyword>
<feature type="compositionally biased region" description="Basic and acidic residues" evidence="2">
    <location>
        <begin position="743"/>
        <end position="753"/>
    </location>
</feature>
<dbReference type="GO" id="GO:0016020">
    <property type="term" value="C:membrane"/>
    <property type="evidence" value="ECO:0007669"/>
    <property type="project" value="TreeGrafter"/>
</dbReference>
<gene>
    <name evidence="5" type="primary">LOC111129842</name>
</gene>
<feature type="compositionally biased region" description="Basic and acidic residues" evidence="2">
    <location>
        <begin position="116"/>
        <end position="136"/>
    </location>
</feature>
<dbReference type="InterPro" id="IPR015943">
    <property type="entry name" value="WD40/YVTN_repeat-like_dom_sf"/>
</dbReference>
<feature type="compositionally biased region" description="Polar residues" evidence="2">
    <location>
        <begin position="407"/>
        <end position="427"/>
    </location>
</feature>
<feature type="compositionally biased region" description="Polar residues" evidence="2">
    <location>
        <begin position="194"/>
        <end position="207"/>
    </location>
</feature>
<dbReference type="PANTHER" id="PTHR14435:SF2">
    <property type="entry name" value="ZINC FINGER PROTEIN 106"/>
    <property type="match status" value="1"/>
</dbReference>
<organism evidence="4 5">
    <name type="scientific">Crassostrea virginica</name>
    <name type="common">Eastern oyster</name>
    <dbReference type="NCBI Taxonomy" id="6565"/>
    <lineage>
        <taxon>Eukaryota</taxon>
        <taxon>Metazoa</taxon>
        <taxon>Spiralia</taxon>
        <taxon>Lophotrochozoa</taxon>
        <taxon>Mollusca</taxon>
        <taxon>Bivalvia</taxon>
        <taxon>Autobranchia</taxon>
        <taxon>Pteriomorphia</taxon>
        <taxon>Ostreida</taxon>
        <taxon>Ostreoidea</taxon>
        <taxon>Ostreidae</taxon>
        <taxon>Crassostrea</taxon>
    </lineage>
</organism>
<feature type="domain" description="C2H2-type" evidence="3">
    <location>
        <begin position="2056"/>
        <end position="2079"/>
    </location>
</feature>
<feature type="compositionally biased region" description="Polar residues" evidence="2">
    <location>
        <begin position="1143"/>
        <end position="1167"/>
    </location>
</feature>
<name>A0A8B8DWZ9_CRAVI</name>
<dbReference type="SMART" id="SM00355">
    <property type="entry name" value="ZnF_C2H2"/>
    <property type="match status" value="4"/>
</dbReference>
<dbReference type="SUPFAM" id="SSF50998">
    <property type="entry name" value="Quinoprotein alcohol dehydrogenase-like"/>
    <property type="match status" value="1"/>
</dbReference>
<dbReference type="RefSeq" id="XP_022332034.1">
    <property type="nucleotide sequence ID" value="XM_022476326.1"/>
</dbReference>
<feature type="compositionally biased region" description="Basic and acidic residues" evidence="2">
    <location>
        <begin position="725"/>
        <end position="736"/>
    </location>
</feature>
<feature type="compositionally biased region" description="Polar residues" evidence="2">
    <location>
        <begin position="663"/>
        <end position="673"/>
    </location>
</feature>
<dbReference type="InterPro" id="IPR001680">
    <property type="entry name" value="WD40_rpt"/>
</dbReference>
<feature type="compositionally biased region" description="Polar residues" evidence="2">
    <location>
        <begin position="684"/>
        <end position="705"/>
    </location>
</feature>
<feature type="compositionally biased region" description="Basic and acidic residues" evidence="2">
    <location>
        <begin position="1327"/>
        <end position="1338"/>
    </location>
</feature>
<feature type="region of interest" description="Disordered" evidence="2">
    <location>
        <begin position="849"/>
        <end position="984"/>
    </location>
</feature>
<feature type="compositionally biased region" description="Basic residues" evidence="2">
    <location>
        <begin position="546"/>
        <end position="559"/>
    </location>
</feature>
<reference evidence="5" key="1">
    <citation type="submission" date="2025-08" db="UniProtKB">
        <authorList>
            <consortium name="RefSeq"/>
        </authorList>
    </citation>
    <scope>IDENTIFICATION</scope>
    <source>
        <tissue evidence="5">Whole sample</tissue>
    </source>
</reference>
<sequence>MTDVDLRDVSMELDGQEEKEEHDSHCEICHVSYTSDMELRDHLWSLMHHIKMEKQKKGSVHNCTLCFMTCANIIEYGKHLNEEKHKRAMEDSRRQREEEDLLMGKDVLMARIREKEEREQKKYQAKQKNDSGRKNGDNNLSDPETSKRNRVGKRQSERLKKQSRGSGHQRSFSLPGRNPGQNKRNQRWERQPHNNDYQLDPTGNNFMDPSWDEWNGGYDNHHHNQWTIDRGFPMVNRGYGDNFQNPEFYQPYYDNGPYDMHGMHGQYEGDSWTIDRRGMKESADPNSKVNSSQSDFHSDPNFPHELMNSSGFPEKTWKWGEPAQRYHASHHKDYSDDRNHGNYSGDRFHGNFSDDRYHEDYSVDRHQDNFPGRGRTSNRWSRNNKPRDNFRRDDFRDKDFKNPNNLPPNSHKLSNGQNKDNDITNSKQNERPHDKTSTSKIDVRSKVTDEPLSGKKPTSEKYKETTRETRNRSESSEKVSNKRRRYDSPSRSLERKSRQDREPRNTHIRFADEEKSKFTDEADSSGDKEDVSSSSSGKKGGGGSKEKKKGILKKKKKNGGKGSPPGSPKRTSKKGREDKGGEGVLEKAEKLCRELREKREKAKLERERKMKMEQQEKLENINQELKTLSDKSKEYVKGHILTEEKKEPGVSSVKASEEKKTSESNVTKLGQSNKEIEKIRQNIEKSVQGVSEIQRLQSSSGSEGNSVKKDLNSSLSKSGSANSEKSGKETGKRETSTRLNSVETKKVGLREEMSGAAPKKSKEKPNTEVLLKMVNSPRSRKERKQLAEMLRSYAQSQKKLSLPRYNLQLSGSYDDQLDERIEELRLEELSPEVQIQIAQLMEAEATPDLNDLEKALMTSSDQGKNHAGNSRKDNSLSITSSPVSVVDPYLKGDKAIQRSSKEQLRSLSTDSDKGRPLGRRNEDADAAQPLKMSDLQRPSIPPREQLSDHRTTVIPKSEPMDLEYEKASQKPSPTPEIATSHVSSTTNIGETDKIVPSHSSPVPRVPLFSDQLPQRSSTQIPVSAALPSLSGSLSSLESVRSTESFFDTVYDISVREEALRKDLNEVDQFIQYFRNVIEEASIQLNRHNEKKLRLQSEEEKLRSQRLRLLHEAKLQQRSGQSTPQLSEVEDQPRGTARDDPGKVTTSGHTKTSHHPQVSSFNDPHTSSLLNVLNRNDRLEPERDRQGFGSSYGTANSSVQANLSSPASDSILAQLRNLSSSLQQETISMETGSKLDPSLLVGLGSIKKEPEEEIMGHISSTQGSRVSNTVQDTEKSSHPPEDKTRIGAARANINNLQDTTLKPETRDVIDNHSLPPKPVKTIRTPSIKKPENSDPKHTMEVNHSTELKDAGFITLNSLIKTSNLTEDIDSDDEPLANVMRRHRKDSQRSEDSQKRVDSDDSASEGKKFNMRYMGTLGVDSKAFLNQLGKCGSKSQGPSYMVLNKENDAYQQIQSLIKGGRNDKDTLLSSSPIQGKSAEGGAKSLKGGHVSDSNYESVNSNCSLGEQIRQYANINKKGPKKSETNVIVVNSDTDSERSDRTLQEDPALLSDSCTPVRMVKSCSNGLQNLNLDSSPLLATNVHIRHGREEEKGVQSAEEGRSMSPFRKKLRTKKERDRASARKQKEGFVLDSSSDGGNSVDGDGVPKITEIKQQLVFKSLSNIPAALKAEGLDSEELGLVETGSEDTEQVIVIKQELEPAADPQRRLLEDVQLESESEDNRQLAEEARQRLSLDREVMENFRKAVENMKSTLGLSALQVPEDLLPTTRNPVQYQGPKEIISGLEVVDGFIYVSYQGMVIKRFNLQTGKLDFEFNTASHNVSCILVSSTTDRLYVGAAEMMLLSYCCKTKRPIKVEPTEGKPQCFHENWGHLYMGTDCGTVVVMSLKSDKVLDTFHCADRTISRICSATEGVRRVILVASFDAIIYVYDSSTGLLIRMLEGHTKTPFSLQVDGHLVYSGSGDKTVMEHNISTGELLFTYTEASGIVSCVCTHGDQLFCASYDRLIRCYNKTSRKLLRFYYGAGKEDGLIIKMTISDGMLITGNRQGLVEAVPVSQENHSCQCGDCNFVFALRSHLAYHVMHNHMLVSSGKKTPCPWKNCRDKFRSTATKEELEEHVMGHLHS</sequence>
<feature type="compositionally biased region" description="Basic and acidic residues" evidence="2">
    <location>
        <begin position="1"/>
        <end position="10"/>
    </location>
</feature>
<feature type="region of interest" description="Disordered" evidence="2">
    <location>
        <begin position="1257"/>
        <end position="1282"/>
    </location>
</feature>
<feature type="compositionally biased region" description="Basic and acidic residues" evidence="2">
    <location>
        <begin position="574"/>
        <end position="593"/>
    </location>
</feature>
<feature type="region of interest" description="Disordered" evidence="2">
    <location>
        <begin position="1306"/>
        <end position="1338"/>
    </location>
</feature>
<feature type="compositionally biased region" description="Basic and acidic residues" evidence="2">
    <location>
        <begin position="674"/>
        <end position="683"/>
    </location>
</feature>
<dbReference type="GO" id="GO:0017124">
    <property type="term" value="F:SH3 domain binding"/>
    <property type="evidence" value="ECO:0007669"/>
    <property type="project" value="TreeGrafter"/>
</dbReference>
<feature type="region of interest" description="Disordered" evidence="2">
    <location>
        <begin position="1113"/>
        <end position="1167"/>
    </location>
</feature>